<accession>A0A4R6P1K8</accession>
<evidence type="ECO:0000256" key="1">
    <source>
        <dbReference type="SAM" id="Phobius"/>
    </source>
</evidence>
<keyword evidence="3" id="KW-1185">Reference proteome</keyword>
<dbReference type="Proteomes" id="UP000295087">
    <property type="component" value="Unassembled WGS sequence"/>
</dbReference>
<dbReference type="EMBL" id="SNXK01000008">
    <property type="protein sequence ID" value="TDP31574.1"/>
    <property type="molecule type" value="Genomic_DNA"/>
</dbReference>
<feature type="transmembrane region" description="Helical" evidence="1">
    <location>
        <begin position="12"/>
        <end position="32"/>
    </location>
</feature>
<keyword evidence="1" id="KW-0812">Transmembrane</keyword>
<protein>
    <submittedName>
        <fullName evidence="2">Uncharacterized protein</fullName>
    </submittedName>
</protein>
<keyword evidence="1" id="KW-0472">Membrane</keyword>
<comment type="caution">
    <text evidence="2">The sequence shown here is derived from an EMBL/GenBank/DDBJ whole genome shotgun (WGS) entry which is preliminary data.</text>
</comment>
<evidence type="ECO:0000313" key="2">
    <source>
        <dbReference type="EMBL" id="TDP31574.1"/>
    </source>
</evidence>
<proteinExistence type="predicted"/>
<dbReference type="AlphaFoldDB" id="A0A4R6P1K8"/>
<sequence length="35" mass="3614">MDPIVIASYLNAGLSLLANGAALANQVLYLALNLL</sequence>
<gene>
    <name evidence="2" type="ORF">DFR75_108179</name>
</gene>
<evidence type="ECO:0000313" key="3">
    <source>
        <dbReference type="Proteomes" id="UP000295087"/>
    </source>
</evidence>
<name>A0A4R6P1K8_NOCIG</name>
<keyword evidence="1" id="KW-1133">Transmembrane helix</keyword>
<organism evidence="2 3">
    <name type="scientific">Nocardia ignorata</name>
    <dbReference type="NCBI Taxonomy" id="145285"/>
    <lineage>
        <taxon>Bacteria</taxon>
        <taxon>Bacillati</taxon>
        <taxon>Actinomycetota</taxon>
        <taxon>Actinomycetes</taxon>
        <taxon>Mycobacteriales</taxon>
        <taxon>Nocardiaceae</taxon>
        <taxon>Nocardia</taxon>
    </lineage>
</organism>
<reference evidence="2 3" key="1">
    <citation type="submission" date="2019-03" db="EMBL/GenBank/DDBJ databases">
        <title>Genomic Encyclopedia of Type Strains, Phase IV (KMG-IV): sequencing the most valuable type-strain genomes for metagenomic binning, comparative biology and taxonomic classification.</title>
        <authorList>
            <person name="Goeker M."/>
        </authorList>
    </citation>
    <scope>NUCLEOTIDE SEQUENCE [LARGE SCALE GENOMIC DNA]</scope>
    <source>
        <strain evidence="2 3">DSM 44496</strain>
    </source>
</reference>